<evidence type="ECO:0000256" key="4">
    <source>
        <dbReference type="ARBA" id="ARBA00022884"/>
    </source>
</evidence>
<dbReference type="EMBL" id="JAECZO010000126">
    <property type="protein sequence ID" value="KAK7197956.1"/>
    <property type="molecule type" value="Genomic_DNA"/>
</dbReference>
<dbReference type="InterPro" id="IPR042516">
    <property type="entry name" value="Prp8_U5-snRNA-bd_sf"/>
</dbReference>
<dbReference type="Pfam" id="PF10598">
    <property type="entry name" value="RRM_4"/>
    <property type="match status" value="1"/>
</dbReference>
<dbReference type="FunFam" id="3.30.43.40:FF:000002">
    <property type="entry name" value="U5 snRNA-associated splicing factor"/>
    <property type="match status" value="1"/>
</dbReference>
<dbReference type="GO" id="GO:0017070">
    <property type="term" value="F:U6 snRNA binding"/>
    <property type="evidence" value="ECO:0007669"/>
    <property type="project" value="InterPro"/>
</dbReference>
<proteinExistence type="predicted"/>
<reference evidence="9 10" key="1">
    <citation type="journal article" date="2021" name="MBio">
        <title>A New Model Trypanosomatid, Novymonas esmeraldas: Genomic Perception of Its 'Candidatus Pandoraea novymonadis' Endosymbiont.</title>
        <authorList>
            <person name="Zakharova A."/>
            <person name="Saura A."/>
            <person name="Butenko A."/>
            <person name="Podesvova L."/>
            <person name="Warmusova S."/>
            <person name="Kostygov A.Y."/>
            <person name="Nenarokova A."/>
            <person name="Lukes J."/>
            <person name="Opperdoes F.R."/>
            <person name="Yurchenko V."/>
        </authorList>
    </citation>
    <scope>NUCLEOTIDE SEQUENCE [LARGE SCALE GENOMIC DNA]</scope>
    <source>
        <strain evidence="9 10">E262AT.01</strain>
    </source>
</reference>
<dbReference type="InterPro" id="IPR019581">
    <property type="entry name" value="Prp8_U5-snRNA-bd"/>
</dbReference>
<dbReference type="InterPro" id="IPR027652">
    <property type="entry name" value="PRP8"/>
</dbReference>
<dbReference type="Gene3D" id="3.90.1570.40">
    <property type="match status" value="1"/>
</dbReference>
<evidence type="ECO:0000313" key="9">
    <source>
        <dbReference type="EMBL" id="KAK7197956.1"/>
    </source>
</evidence>
<dbReference type="GO" id="GO:0097157">
    <property type="term" value="F:pre-mRNA intronic binding"/>
    <property type="evidence" value="ECO:0007669"/>
    <property type="project" value="TreeGrafter"/>
</dbReference>
<protein>
    <submittedName>
        <fullName evidence="9">U5 snRNA-associated splicing factor</fullName>
    </submittedName>
</protein>
<feature type="region of interest" description="Disordered" evidence="7">
    <location>
        <begin position="2414"/>
        <end position="2438"/>
    </location>
</feature>
<dbReference type="Gene3D" id="3.30.420.230">
    <property type="match status" value="1"/>
</dbReference>
<evidence type="ECO:0000256" key="3">
    <source>
        <dbReference type="ARBA" id="ARBA00022728"/>
    </source>
</evidence>
<keyword evidence="4" id="KW-0694">RNA-binding</keyword>
<keyword evidence="10" id="KW-1185">Reference proteome</keyword>
<dbReference type="Pfam" id="PF10596">
    <property type="entry name" value="U6-snRNA_bdg"/>
    <property type="match status" value="1"/>
</dbReference>
<evidence type="ECO:0000256" key="1">
    <source>
        <dbReference type="ARBA" id="ARBA00004123"/>
    </source>
</evidence>
<dbReference type="Pfam" id="PF08084">
    <property type="entry name" value="PROCT"/>
    <property type="match status" value="1"/>
</dbReference>
<dbReference type="InterPro" id="IPR019580">
    <property type="entry name" value="Prp8_U6-snRNA-bd"/>
</dbReference>
<dbReference type="InterPro" id="IPR043173">
    <property type="entry name" value="Prp8_domainIV_fingers"/>
</dbReference>
<dbReference type="InterPro" id="IPR043172">
    <property type="entry name" value="Prp8_domainIV_palm"/>
</dbReference>
<dbReference type="PANTHER" id="PTHR11140">
    <property type="entry name" value="PRE-MRNA SPLICING FACTOR PRP8"/>
    <property type="match status" value="1"/>
</dbReference>
<dbReference type="Gene3D" id="1.20.80.40">
    <property type="match status" value="1"/>
</dbReference>
<keyword evidence="5" id="KW-0508">mRNA splicing</keyword>
<dbReference type="InterPro" id="IPR021983">
    <property type="entry name" value="PRP8_domainIV"/>
</dbReference>
<dbReference type="GO" id="GO:0030619">
    <property type="term" value="F:U1 snRNA binding"/>
    <property type="evidence" value="ECO:0007669"/>
    <property type="project" value="TreeGrafter"/>
</dbReference>
<evidence type="ECO:0000256" key="2">
    <source>
        <dbReference type="ARBA" id="ARBA00022664"/>
    </source>
</evidence>
<dbReference type="GO" id="GO:0030620">
    <property type="term" value="F:U2 snRNA binding"/>
    <property type="evidence" value="ECO:0007669"/>
    <property type="project" value="TreeGrafter"/>
</dbReference>
<dbReference type="InterPro" id="IPR012337">
    <property type="entry name" value="RNaseH-like_sf"/>
</dbReference>
<sequence>MMSVPPGFAADVSSGPPGFADDDDFVDVDPALLAEMEEESRQESRKQQIVAWQRMNTGRYGFRSAYRAAVGEKDLMPPEFIRKVVKDNGDLGGKRFKSERKLCVGMLPYVPLALFKLLETMPMPWEEARYVDVVYHVGGVLTIVDDTPTVAEPLYVSQWGTMWTKMRANKVELLQEGGGFRRAVHKGDENEPPLDFADYLMDRVPPPPAHDDLDEEDNAGIASWFYDPFPRLVAPNQIRGPRRPNGYYFSLDVMEALYRNASPILPTLDDRNYFYLWDLKSFYAAKAMHLSIPRGPKFEAPPTVRAKQDEDDDWTEFNDLRRIIHRDNPRKPRFTMLTERQIAFPFLYGSVVDGVELAPYHHPPTVRVENDDPELPCFTFHPSLNAVKAVEKRYTDVPRAQAALCSSTWARAGGQYVEDAADVPLELPDDFEPFLSALPLELPGTKTGLSLLFAPAPYDSFEGGMKRRIDVPLCDKWYQDPPDLLTTDERDKILRSYTQLLKHHVKRSLQHGVRQRGARAATAAAAAETTVPTDVSAAQEKRRLEKMAEMRYFSKTRMEWLEAALQVMRQGHNMLVQLINMKCLPYVHIDYNFEAKPTRTLTTKEIKKSRLGPAFHMIRELLGFMKRLIDMHVMYRLGSTDALQLADATHYLFSHVGVLTGVYRYKLRAMRQIKRSRDLKHMLYSKFNVGGVPSGPGNGFWGPAWRVWVFFMRGMTPLLQRYLSNLTDRVLHGRVQKGKTAGKKITRQRVEPDKDVNIKEAFRRELREMLPDNVKGSVIVTMDQHMNESFRHWRAGLPWSVPGLAKPLADLVGKYVKLRSEEYIRTTQLQRRRIADGDTVDKQAFMKNLGRLTRLKLMEEQRRQRRYMSGEDAATIMAPGEATEIYRMMANWLSDRGFKKIPFPDPSKTAELSLLQLVLNRLRDQHNIANRLTANQREEQARIEESFNAPHEALSRIVDALAHQRRFKNVEVEYMDNFSHLYPLYTVVPQEKMNDSFLDQYLWYKAMNVQRLFPNWVKPSDVEPLPQLLYKWCEGINNSPDMWDVSHDESVVLLHSNLEDAFYENVDWNFFRPMLELIMDKSLVDYIVSRHDVVVEFKDMSYHHYKGLIRGFMFSPFLAQYWGLVMDVLLLGTQRSKEMAGTATKPNPFMSFFRDPYLATSHPIRAYCRYKNEVYVVLRYTKAEADDVRRRYLEETKADPELRAVNASVYGFKNAKGWPRDARMRLFLSDVNLARAVLWEFRGRLPPSMASMGDANSFVSVYSKDNPNLLFEMGGFSVRLLPVVRTETDILESESMWSLRNHTTKDISCRAFLQVTKEHVNMIRNKARRTVMMVGSSTFHSIAAKWNALITEIVPYYREAILGTEELQAILARAEHRMQARVMMALNSRAKSRFPPAMFYAPSDLGGLGMLSVGHSLIPAKDTVYSKTTSTGVQFFYAGLTNEEGIPIPNVLQYYTPWETEIKESEKAWLEFRNREREAKARGGRVSLDDIEDIIDKGIPRIRVRFSRHAPLFHFDAGFRARMEFQRYLAGKYLKNWWFHMEHDGNICGGVMERYRADMNNALGGVEAILEHSLFKGTGFPSWEGIEFDRSGGFENSKKDTKLAKQQRAGLSKVPNQRFALWWSPTINRSDIQAGFESKVETTGVFMCGKLETIKKSLIKIFSGSLWEKSHGAVVNDVASKLKDSLMDLGAASVTLQQQHPQKSYTFTSSAADVVLVSAARWSVSSKPTSLADEAGDVYQHNTTSKFWVDVQLRWGNYDSHNIAEYARKKFYEYSTARMYAFPAGIVVAIDLAYNCHSAFGYWIPGMKAFVSKLMPIIMKNNITLNTLRDRMKRDLGLFSSAPTEASLSDTNIAELFSSGMRTWIVDDSATYVTSEQPTPDGGKKFKSENGAVLVFEPVSGSLKLSVVHRSVFAGQKRRSKLAREKAAEEIASWLRSCPPSERPSKIIVTRSRFRQTLHNMLVLDYPNIIIGQSDLNLPLPMVLRHSRLVELRIAAMESKGWEFCIYDDWQQSLQFQPITCFNLLNLVLRGYHINLQRTRQILVPDLHVEVSAAHFWPTYATRQEWEQLSIRLQEMIIADAARRMNVSPKDFTEKEKEGILLGKRMVNVEIQQEEMKEIEAMRRTKLAETQTVNVVTSSGDVVKRKVKAAFDFGATALDNNWRPRSLADAAFLDENTTITFDAAGATGASDQLIFSEDAIQKLLACCDVKVQCCAYMFGQALPDSPNIKEVLCILVPPQFGTAVEARTPPRIPFDAPALQEANLSFLGLMRIGESEAQLTSHDLALQARALLANEGMVPQGFLTAVLEMSEEGVAVRCYSTTADGIAWAQREYEALLKKSPEATDPAFSAPCRGTLSSEARSFFLVPAERAWNYFFKGALWRENTEYDAVVDVPLPFFDSLHRPDHFLNFTRTGDGADAADETDPNDVFGNEAGVAGE</sequence>
<dbReference type="Gene3D" id="3.30.43.40">
    <property type="entry name" value="Pre-mRNA-processing-splicing factor 8, U5-snRNA-binding domain"/>
    <property type="match status" value="1"/>
</dbReference>
<dbReference type="InterPro" id="IPR012592">
    <property type="entry name" value="PROCN"/>
</dbReference>
<dbReference type="FunFam" id="1.20.80.40:FF:000002">
    <property type="entry name" value="U5 snRNA-associated splicing factor"/>
    <property type="match status" value="1"/>
</dbReference>
<dbReference type="SUPFAM" id="SSF53098">
    <property type="entry name" value="Ribonuclease H-like"/>
    <property type="match status" value="2"/>
</dbReference>
<dbReference type="InterPro" id="IPR019582">
    <property type="entry name" value="RRM_spliceosomal_PrP8"/>
</dbReference>
<dbReference type="Proteomes" id="UP001430356">
    <property type="component" value="Unassembled WGS sequence"/>
</dbReference>
<comment type="subcellular location">
    <subcellularLocation>
        <location evidence="1">Nucleus</location>
    </subcellularLocation>
</comment>
<organism evidence="9 10">
    <name type="scientific">Novymonas esmeraldas</name>
    <dbReference type="NCBI Taxonomy" id="1808958"/>
    <lineage>
        <taxon>Eukaryota</taxon>
        <taxon>Discoba</taxon>
        <taxon>Euglenozoa</taxon>
        <taxon>Kinetoplastea</taxon>
        <taxon>Metakinetoplastina</taxon>
        <taxon>Trypanosomatida</taxon>
        <taxon>Trypanosomatidae</taxon>
        <taxon>Novymonas</taxon>
    </lineage>
</organism>
<dbReference type="Pfam" id="PF08082">
    <property type="entry name" value="PRO8NT"/>
    <property type="match status" value="1"/>
</dbReference>
<dbReference type="Pfam" id="PF08083">
    <property type="entry name" value="PROCN"/>
    <property type="match status" value="1"/>
</dbReference>
<dbReference type="InterPro" id="IPR012984">
    <property type="entry name" value="PROCT"/>
</dbReference>
<keyword evidence="3" id="KW-0747">Spliceosome</keyword>
<evidence type="ECO:0000256" key="6">
    <source>
        <dbReference type="ARBA" id="ARBA00023242"/>
    </source>
</evidence>
<dbReference type="FunFam" id="3.40.140.10:FF:000002">
    <property type="entry name" value="Pre-mRNA-processing-splicing factor 8"/>
    <property type="match status" value="1"/>
</dbReference>
<dbReference type="Pfam" id="PF12134">
    <property type="entry name" value="PRP8_domainIV"/>
    <property type="match status" value="1"/>
</dbReference>
<evidence type="ECO:0000313" key="10">
    <source>
        <dbReference type="Proteomes" id="UP001430356"/>
    </source>
</evidence>
<keyword evidence="2" id="KW-0507">mRNA processing</keyword>
<dbReference type="Pfam" id="PF10597">
    <property type="entry name" value="U5_2-snRNA_bdg"/>
    <property type="match status" value="1"/>
</dbReference>
<dbReference type="GO" id="GO:0071013">
    <property type="term" value="C:catalytic step 2 spliceosome"/>
    <property type="evidence" value="ECO:0007669"/>
    <property type="project" value="TreeGrafter"/>
</dbReference>
<evidence type="ECO:0000259" key="8">
    <source>
        <dbReference type="SMART" id="SM00232"/>
    </source>
</evidence>
<dbReference type="GO" id="GO:0008237">
    <property type="term" value="F:metallopeptidase activity"/>
    <property type="evidence" value="ECO:0007669"/>
    <property type="project" value="InterPro"/>
</dbReference>
<accession>A0AAW0EWM8</accession>
<dbReference type="GO" id="GO:0005682">
    <property type="term" value="C:U5 snRNP"/>
    <property type="evidence" value="ECO:0007669"/>
    <property type="project" value="TreeGrafter"/>
</dbReference>
<dbReference type="InterPro" id="IPR000555">
    <property type="entry name" value="JAMM/MPN+_dom"/>
</dbReference>
<feature type="domain" description="JAB1/MPN/MOV34 metalloenzyme" evidence="8">
    <location>
        <begin position="2192"/>
        <end position="2324"/>
    </location>
</feature>
<evidence type="ECO:0000256" key="5">
    <source>
        <dbReference type="ARBA" id="ARBA00023187"/>
    </source>
</evidence>
<comment type="caution">
    <text evidence="9">The sequence shown here is derived from an EMBL/GenBank/DDBJ whole genome shotgun (WGS) entry which is preliminary data.</text>
</comment>
<evidence type="ECO:0000256" key="7">
    <source>
        <dbReference type="SAM" id="MobiDB-lite"/>
    </source>
</evidence>
<dbReference type="PANTHER" id="PTHR11140:SF0">
    <property type="entry name" value="PRE-MRNA-PROCESSING-SPLICING FACTOR 8"/>
    <property type="match status" value="1"/>
</dbReference>
<dbReference type="Gene3D" id="3.40.140.10">
    <property type="entry name" value="Cytidine Deaminase, domain 2"/>
    <property type="match status" value="1"/>
</dbReference>
<dbReference type="FunFam" id="3.30.420.230:FF:000002">
    <property type="entry name" value="U5 snRNA-associated splicing factor"/>
    <property type="match status" value="1"/>
</dbReference>
<dbReference type="GO" id="GO:0000244">
    <property type="term" value="P:spliceosomal tri-snRNP complex assembly"/>
    <property type="evidence" value="ECO:0007669"/>
    <property type="project" value="TreeGrafter"/>
</dbReference>
<dbReference type="InterPro" id="IPR012591">
    <property type="entry name" value="PRO8NT"/>
</dbReference>
<keyword evidence="6" id="KW-0539">Nucleus</keyword>
<gene>
    <name evidence="9" type="ORF">NESM_000750400</name>
</gene>
<name>A0AAW0EWM8_9TRYP</name>
<dbReference type="GO" id="GO:0030623">
    <property type="term" value="F:U5 snRNA binding"/>
    <property type="evidence" value="ECO:0007669"/>
    <property type="project" value="InterPro"/>
</dbReference>
<dbReference type="SMART" id="SM00232">
    <property type="entry name" value="JAB_MPN"/>
    <property type="match status" value="1"/>
</dbReference>